<dbReference type="AlphaFoldDB" id="A0A448WQA5"/>
<dbReference type="NCBIfam" id="TIGR00322">
    <property type="entry name" value="diphth2_R"/>
    <property type="match status" value="1"/>
</dbReference>
<evidence type="ECO:0000256" key="6">
    <source>
        <dbReference type="ARBA" id="ARBA00031690"/>
    </source>
</evidence>
<dbReference type="Gene3D" id="3.40.50.11840">
    <property type="entry name" value="Diphthamide synthesis DPH1/DPH2 domain 1"/>
    <property type="match status" value="1"/>
</dbReference>
<keyword evidence="5" id="KW-0949">S-adenosyl-L-methionine</keyword>
<evidence type="ECO:0000256" key="4">
    <source>
        <dbReference type="ARBA" id="ARBA00022679"/>
    </source>
</evidence>
<keyword evidence="4" id="KW-0808">Transferase</keyword>
<dbReference type="OrthoDB" id="1649088at2759"/>
<evidence type="ECO:0000256" key="3">
    <source>
        <dbReference type="ARBA" id="ARBA00021915"/>
    </source>
</evidence>
<accession>A0A448WQA5</accession>
<dbReference type="InterPro" id="IPR042263">
    <property type="entry name" value="DPH1/DPH2_1"/>
</dbReference>
<evidence type="ECO:0000256" key="1">
    <source>
        <dbReference type="ARBA" id="ARBA00010173"/>
    </source>
</evidence>
<dbReference type="EC" id="2.5.1.108" evidence="2"/>
<evidence type="ECO:0000256" key="7">
    <source>
        <dbReference type="ARBA" id="ARBA00032574"/>
    </source>
</evidence>
<dbReference type="PANTHER" id="PTHR10762:SF1">
    <property type="entry name" value="2-(3-AMINO-3-CARBOXYPROPYL)HISTIDINE SYNTHASE SUBUNIT 1"/>
    <property type="match status" value="1"/>
</dbReference>
<dbReference type="Gene3D" id="3.40.50.11850">
    <property type="entry name" value="Diphthamide synthesis DPH1/DPH2 domain 2"/>
    <property type="match status" value="1"/>
</dbReference>
<evidence type="ECO:0000256" key="9">
    <source>
        <dbReference type="ARBA" id="ARBA00048403"/>
    </source>
</evidence>
<protein>
    <recommendedName>
        <fullName evidence="3">2-(3-amino-3-carboxypropyl)histidine synthase subunit 1</fullName>
        <ecNumber evidence="2">2.5.1.108</ecNumber>
    </recommendedName>
    <alternativeName>
        <fullName evidence="7">Diphthamide biosynthesis protein 1</fullName>
    </alternativeName>
    <alternativeName>
        <fullName evidence="8">Diphtheria toxin resistance protein 1</fullName>
    </alternativeName>
    <alternativeName>
        <fullName evidence="6">S-adenosyl-L-methionine:L-histidine 3-amino-3-carboxypropyltransferase 1</fullName>
    </alternativeName>
</protein>
<dbReference type="EMBL" id="CAAALY010032749">
    <property type="protein sequence ID" value="VEL17467.1"/>
    <property type="molecule type" value="Genomic_DNA"/>
</dbReference>
<dbReference type="Pfam" id="PF01866">
    <property type="entry name" value="Diphthamide_syn"/>
    <property type="match status" value="1"/>
</dbReference>
<dbReference type="PANTHER" id="PTHR10762">
    <property type="entry name" value="DIPHTHAMIDE BIOSYNTHESIS PROTEIN"/>
    <property type="match status" value="1"/>
</dbReference>
<dbReference type="Proteomes" id="UP000784294">
    <property type="component" value="Unassembled WGS sequence"/>
</dbReference>
<dbReference type="InterPro" id="IPR042264">
    <property type="entry name" value="DPH1/DPH2_2"/>
</dbReference>
<comment type="catalytic activity">
    <reaction evidence="9">
        <text>L-histidyl-[translation elongation factor 2] + S-adenosyl-L-methionine = 2-[(3S)-amino-3-carboxypropyl]-L-histidyl-[translation elongation factor 2] + S-methyl-5'-thioadenosine + H(+)</text>
        <dbReference type="Rhea" id="RHEA:36783"/>
        <dbReference type="Rhea" id="RHEA-COMP:9748"/>
        <dbReference type="Rhea" id="RHEA-COMP:9749"/>
        <dbReference type="ChEBI" id="CHEBI:15378"/>
        <dbReference type="ChEBI" id="CHEBI:17509"/>
        <dbReference type="ChEBI" id="CHEBI:29979"/>
        <dbReference type="ChEBI" id="CHEBI:59789"/>
        <dbReference type="ChEBI" id="CHEBI:73995"/>
        <dbReference type="EC" id="2.5.1.108"/>
    </reaction>
</comment>
<dbReference type="GO" id="GO:0090560">
    <property type="term" value="F:2-(3-amino-3-carboxypropyl)histidine synthase activity"/>
    <property type="evidence" value="ECO:0007669"/>
    <property type="project" value="UniProtKB-EC"/>
</dbReference>
<organism evidence="10 11">
    <name type="scientific">Protopolystoma xenopodis</name>
    <dbReference type="NCBI Taxonomy" id="117903"/>
    <lineage>
        <taxon>Eukaryota</taxon>
        <taxon>Metazoa</taxon>
        <taxon>Spiralia</taxon>
        <taxon>Lophotrochozoa</taxon>
        <taxon>Platyhelminthes</taxon>
        <taxon>Monogenea</taxon>
        <taxon>Polyopisthocotylea</taxon>
        <taxon>Polystomatidea</taxon>
        <taxon>Polystomatidae</taxon>
        <taxon>Protopolystoma</taxon>
    </lineage>
</organism>
<sequence>MGDVAYGACCIDDFTARALGADLLVHYGHSCLVPLESPSVLIDIDLVHFVESVKVNFEKDLRIALVSTIQFVTSLQVANSSLREIGHKSFIPQISPLSPGEILGCTSPKARVLFFIRNVYHFVSWEYKLIKCQIS</sequence>
<evidence type="ECO:0000256" key="5">
    <source>
        <dbReference type="ARBA" id="ARBA00022691"/>
    </source>
</evidence>
<comment type="similarity">
    <text evidence="1">Belongs to the DPH1/DPH2 family. DPH1 subfamily.</text>
</comment>
<name>A0A448WQA5_9PLAT</name>
<reference evidence="10" key="1">
    <citation type="submission" date="2018-11" db="EMBL/GenBank/DDBJ databases">
        <authorList>
            <consortium name="Pathogen Informatics"/>
        </authorList>
    </citation>
    <scope>NUCLEOTIDE SEQUENCE</scope>
</reference>
<evidence type="ECO:0000256" key="8">
    <source>
        <dbReference type="ARBA" id="ARBA00032789"/>
    </source>
</evidence>
<dbReference type="InterPro" id="IPR016435">
    <property type="entry name" value="DPH1/DPH2"/>
</dbReference>
<comment type="caution">
    <text evidence="10">The sequence shown here is derived from an EMBL/GenBank/DDBJ whole genome shotgun (WGS) entry which is preliminary data.</text>
</comment>
<proteinExistence type="inferred from homology"/>
<evidence type="ECO:0000313" key="11">
    <source>
        <dbReference type="Proteomes" id="UP000784294"/>
    </source>
</evidence>
<dbReference type="GO" id="GO:0017183">
    <property type="term" value="P:protein histidyl modification to diphthamide"/>
    <property type="evidence" value="ECO:0007669"/>
    <property type="project" value="InterPro"/>
</dbReference>
<evidence type="ECO:0000313" key="10">
    <source>
        <dbReference type="EMBL" id="VEL17467.1"/>
    </source>
</evidence>
<evidence type="ECO:0000256" key="2">
    <source>
        <dbReference type="ARBA" id="ARBA00012221"/>
    </source>
</evidence>
<dbReference type="SFLD" id="SFLDS00032">
    <property type="entry name" value="Radical_SAM_3-amino-3-carboxyp"/>
    <property type="match status" value="1"/>
</dbReference>
<keyword evidence="11" id="KW-1185">Reference proteome</keyword>
<gene>
    <name evidence="10" type="ORF">PXEA_LOCUS10907</name>
</gene>